<feature type="compositionally biased region" description="Polar residues" evidence="1">
    <location>
        <begin position="15"/>
        <end position="37"/>
    </location>
</feature>
<protein>
    <submittedName>
        <fullName evidence="2">Uncharacterized protein</fullName>
    </submittedName>
</protein>
<organism evidence="2">
    <name type="scientific">Arion vulgaris</name>
    <dbReference type="NCBI Taxonomy" id="1028688"/>
    <lineage>
        <taxon>Eukaryota</taxon>
        <taxon>Metazoa</taxon>
        <taxon>Spiralia</taxon>
        <taxon>Lophotrochozoa</taxon>
        <taxon>Mollusca</taxon>
        <taxon>Gastropoda</taxon>
        <taxon>Heterobranchia</taxon>
        <taxon>Euthyneura</taxon>
        <taxon>Panpulmonata</taxon>
        <taxon>Eupulmonata</taxon>
        <taxon>Stylommatophora</taxon>
        <taxon>Helicina</taxon>
        <taxon>Arionoidea</taxon>
        <taxon>Arionidae</taxon>
        <taxon>Arion</taxon>
    </lineage>
</organism>
<evidence type="ECO:0000313" key="2">
    <source>
        <dbReference type="EMBL" id="CEK70562.1"/>
    </source>
</evidence>
<feature type="region of interest" description="Disordered" evidence="1">
    <location>
        <begin position="1"/>
        <end position="43"/>
    </location>
</feature>
<dbReference type="EMBL" id="HACG01023697">
    <property type="protein sequence ID" value="CEK70562.1"/>
    <property type="molecule type" value="Transcribed_RNA"/>
</dbReference>
<dbReference type="AlphaFoldDB" id="A0A0B6ZQA4"/>
<evidence type="ECO:0000256" key="1">
    <source>
        <dbReference type="SAM" id="MobiDB-lite"/>
    </source>
</evidence>
<name>A0A0B6ZQA4_9EUPU</name>
<gene>
    <name evidence="2" type="primary">ORF74662</name>
</gene>
<sequence length="65" mass="6802">MARQHSSPIGKKKIAQNTPRHVKSSSNTPTLQAGQPPTTTTDCVGCTTTFVFPWLYDGTAPAGGG</sequence>
<reference evidence="2" key="1">
    <citation type="submission" date="2014-12" db="EMBL/GenBank/DDBJ databases">
        <title>Insight into the proteome of Arion vulgaris.</title>
        <authorList>
            <person name="Aradska J."/>
            <person name="Bulat T."/>
            <person name="Smidak R."/>
            <person name="Sarate P."/>
            <person name="Gangsoo J."/>
            <person name="Sialana F."/>
            <person name="Bilban M."/>
            <person name="Lubec G."/>
        </authorList>
    </citation>
    <scope>NUCLEOTIDE SEQUENCE</scope>
    <source>
        <tissue evidence="2">Skin</tissue>
    </source>
</reference>
<accession>A0A0B6ZQA4</accession>
<proteinExistence type="predicted"/>